<dbReference type="Gene3D" id="3.90.1580.10">
    <property type="entry name" value="paralog of FGE (formylglycine-generating enzyme)"/>
    <property type="match status" value="1"/>
</dbReference>
<keyword evidence="1" id="KW-0808">Transferase</keyword>
<protein>
    <submittedName>
        <fullName evidence="8">SUMF1/EgtB/PvdO family nonheme iron enzyme</fullName>
    </submittedName>
</protein>
<dbReference type="Pfam" id="PF08308">
    <property type="entry name" value="PEGA"/>
    <property type="match status" value="1"/>
</dbReference>
<feature type="binding site" evidence="5">
    <location>
        <position position="42"/>
    </location>
    <ligand>
        <name>ATP</name>
        <dbReference type="ChEBI" id="CHEBI:30616"/>
    </ligand>
</feature>
<name>A0A975PG22_9BACT</name>
<evidence type="ECO:0000256" key="6">
    <source>
        <dbReference type="SAM" id="Phobius"/>
    </source>
</evidence>
<dbReference type="InterPro" id="IPR008271">
    <property type="entry name" value="Ser/Thr_kinase_AS"/>
</dbReference>
<dbReference type="Pfam" id="PF03781">
    <property type="entry name" value="FGE-sulfatase"/>
    <property type="match status" value="1"/>
</dbReference>
<dbReference type="InterPro" id="IPR005532">
    <property type="entry name" value="SUMF_dom"/>
</dbReference>
<evidence type="ECO:0000256" key="1">
    <source>
        <dbReference type="ARBA" id="ARBA00022679"/>
    </source>
</evidence>
<dbReference type="PROSITE" id="PS00108">
    <property type="entry name" value="PROTEIN_KINASE_ST"/>
    <property type="match status" value="1"/>
</dbReference>
<evidence type="ECO:0000256" key="5">
    <source>
        <dbReference type="PROSITE-ProRule" id="PRU10141"/>
    </source>
</evidence>
<dbReference type="Proteomes" id="UP000676169">
    <property type="component" value="Chromosome"/>
</dbReference>
<keyword evidence="6" id="KW-0472">Membrane</keyword>
<dbReference type="Gene3D" id="1.10.510.10">
    <property type="entry name" value="Transferase(Phosphotransferase) domain 1"/>
    <property type="match status" value="1"/>
</dbReference>
<proteinExistence type="predicted"/>
<dbReference type="InterPro" id="IPR017441">
    <property type="entry name" value="Protein_kinase_ATP_BS"/>
</dbReference>
<evidence type="ECO:0000259" key="7">
    <source>
        <dbReference type="PROSITE" id="PS50011"/>
    </source>
</evidence>
<dbReference type="PROSITE" id="PS50011">
    <property type="entry name" value="PROTEIN_KINASE_DOM"/>
    <property type="match status" value="1"/>
</dbReference>
<dbReference type="PANTHER" id="PTHR43289">
    <property type="entry name" value="MITOGEN-ACTIVATED PROTEIN KINASE KINASE KINASE 20-RELATED"/>
    <property type="match status" value="1"/>
</dbReference>
<dbReference type="EMBL" id="CP073100">
    <property type="protein sequence ID" value="QUE52388.1"/>
    <property type="molecule type" value="Genomic_DNA"/>
</dbReference>
<keyword evidence="4 5" id="KW-0067">ATP-binding</keyword>
<dbReference type="SUPFAM" id="SSF56112">
    <property type="entry name" value="Protein kinase-like (PK-like)"/>
    <property type="match status" value="1"/>
</dbReference>
<keyword evidence="9" id="KW-1185">Reference proteome</keyword>
<dbReference type="InterPro" id="IPR000719">
    <property type="entry name" value="Prot_kinase_dom"/>
</dbReference>
<evidence type="ECO:0000313" key="8">
    <source>
        <dbReference type="EMBL" id="QUE52388.1"/>
    </source>
</evidence>
<feature type="domain" description="Protein kinase" evidence="7">
    <location>
        <begin position="14"/>
        <end position="293"/>
    </location>
</feature>
<evidence type="ECO:0000256" key="3">
    <source>
        <dbReference type="ARBA" id="ARBA00022777"/>
    </source>
</evidence>
<gene>
    <name evidence="8" type="ORF">KBB96_05725</name>
</gene>
<dbReference type="SMART" id="SM00220">
    <property type="entry name" value="S_TKc"/>
    <property type="match status" value="1"/>
</dbReference>
<dbReference type="InterPro" id="IPR011009">
    <property type="entry name" value="Kinase-like_dom_sf"/>
</dbReference>
<dbReference type="GO" id="GO:0004674">
    <property type="term" value="F:protein serine/threonine kinase activity"/>
    <property type="evidence" value="ECO:0007669"/>
    <property type="project" value="TreeGrafter"/>
</dbReference>
<dbReference type="InterPro" id="IPR042095">
    <property type="entry name" value="SUMF_sf"/>
</dbReference>
<dbReference type="AlphaFoldDB" id="A0A975PG22"/>
<dbReference type="Gene3D" id="3.30.200.20">
    <property type="entry name" value="Phosphorylase Kinase, domain 1"/>
    <property type="match status" value="1"/>
</dbReference>
<reference evidence="8" key="1">
    <citation type="submission" date="2021-04" db="EMBL/GenBank/DDBJ databases">
        <title>Luteolibacter sp. 32A isolated from the skin of an Anderson's salamander (Ambystoma andersonii).</title>
        <authorList>
            <person name="Spergser J."/>
            <person name="Busse H.-J."/>
        </authorList>
    </citation>
    <scope>NUCLEOTIDE SEQUENCE</scope>
    <source>
        <strain evidence="8">32A</strain>
    </source>
</reference>
<dbReference type="KEGG" id="lamb:KBB96_05725"/>
<dbReference type="Pfam" id="PF00069">
    <property type="entry name" value="Pkinase"/>
    <property type="match status" value="1"/>
</dbReference>
<dbReference type="RefSeq" id="WP_211633336.1">
    <property type="nucleotide sequence ID" value="NZ_CP073100.1"/>
</dbReference>
<keyword evidence="6" id="KW-1133">Transmembrane helix</keyword>
<dbReference type="InterPro" id="IPR016187">
    <property type="entry name" value="CTDL_fold"/>
</dbReference>
<keyword evidence="6" id="KW-0812">Transmembrane</keyword>
<dbReference type="InterPro" id="IPR013229">
    <property type="entry name" value="PEGA"/>
</dbReference>
<evidence type="ECO:0000256" key="2">
    <source>
        <dbReference type="ARBA" id="ARBA00022741"/>
    </source>
</evidence>
<dbReference type="SUPFAM" id="SSF56436">
    <property type="entry name" value="C-type lectin-like"/>
    <property type="match status" value="1"/>
</dbReference>
<keyword evidence="2 5" id="KW-0547">Nucleotide-binding</keyword>
<evidence type="ECO:0000313" key="9">
    <source>
        <dbReference type="Proteomes" id="UP000676169"/>
    </source>
</evidence>
<dbReference type="PANTHER" id="PTHR43289:SF6">
    <property type="entry name" value="SERINE_THREONINE-PROTEIN KINASE NEKL-3"/>
    <property type="match status" value="1"/>
</dbReference>
<accession>A0A975PG22</accession>
<keyword evidence="3" id="KW-0418">Kinase</keyword>
<dbReference type="PROSITE" id="PS00107">
    <property type="entry name" value="PROTEIN_KINASE_ATP"/>
    <property type="match status" value="1"/>
</dbReference>
<organism evidence="8 9">
    <name type="scientific">Luteolibacter ambystomatis</name>
    <dbReference type="NCBI Taxonomy" id="2824561"/>
    <lineage>
        <taxon>Bacteria</taxon>
        <taxon>Pseudomonadati</taxon>
        <taxon>Verrucomicrobiota</taxon>
        <taxon>Verrucomicrobiia</taxon>
        <taxon>Verrucomicrobiales</taxon>
        <taxon>Verrucomicrobiaceae</taxon>
        <taxon>Luteolibacter</taxon>
    </lineage>
</organism>
<evidence type="ECO:0000256" key="4">
    <source>
        <dbReference type="ARBA" id="ARBA00022840"/>
    </source>
</evidence>
<feature type="transmembrane region" description="Helical" evidence="6">
    <location>
        <begin position="284"/>
        <end position="302"/>
    </location>
</feature>
<sequence length="891" mass="99323">MPNRTRPDPIIPDHEVLRKIGGGAYGEVWLARGVTGALRAVKIVWREDFEDARGFEREFEGILKFEPISRDHPGLVNILHVGRSPDGTSFYYYVMELGDDVRSGADINPVEYEPRTLRADSKISAGTRMETGLCIDVGLRLSEALDHLHERGLAHRDVKPANVIFVNGKAKLADIGLVATRDQRTFVGTEGFVPPEGPGSAQADVYSLGKVLYEIATGKDRLDFPELPDELPPVEERKRWLELNKVICDTCDPHISRRKIRTAAELAEALRRLQRGKRRRRSGMAAWMTSLVLGGFVVFGGWEVVKDAPWVKDLMVKEPLVEERKSPKPPRMGQIRIVSFPEGADVLGIGDEPLGVTPLDLKVPVGTEVEYKVIMNHYAVLPIRETVPESAVGSPLLLGGPLKSFTPPGIGEPWENRSVRYIPEKQGHVSSTYVGEAAWIEFANKTKLQNSQTKFLKASENGKTSKVAAVSRKDAEAFCDWLRDDAIQGGRLSDKYEMIPRFEAEFNDPSDPAGTEAARAAGLHPFRVFVRLIPYGRITVGTNPSGATVLLNGRFVGNTTVPLEIERIKPGPFTLSITLEGYKPVTFDEKSSPPALMEPEGFLPFNVNLQENKGVRFDRPWKNSLGMQFVPVTKDLMVSAYETRISEYDEFRKAEPRKAGGKVVTKEDMKSHPVSDVTRNNARDFCVWLTQRDRNDQLISAMHEYRLPTDWEWSLIAGLNEPANHTPEWRDVHAPHIFPWGPDWPPPEKFANLADVSADGARGMQPSRAIPGYKDGFERSAPVGSFPPSYVTFNDKRYEIYDLCGNVYEWVSDDLKPVAQSQKPGAPAHTPYGVLRGGSWSTFQPANLYTGYRNAVPPTVSDDIYGFRVVLAKIPFTEENSSESETDPDHG</sequence>
<dbReference type="GO" id="GO:0005524">
    <property type="term" value="F:ATP binding"/>
    <property type="evidence" value="ECO:0007669"/>
    <property type="project" value="UniProtKB-UniRule"/>
</dbReference>